<name>A0A0E9WRJ1_ANGAN</name>
<reference evidence="1" key="2">
    <citation type="journal article" date="2015" name="Fish Shellfish Immunol.">
        <title>Early steps in the European eel (Anguilla anguilla)-Vibrio vulnificus interaction in the gills: Role of the RtxA13 toxin.</title>
        <authorList>
            <person name="Callol A."/>
            <person name="Pajuelo D."/>
            <person name="Ebbesson L."/>
            <person name="Teles M."/>
            <person name="MacKenzie S."/>
            <person name="Amaro C."/>
        </authorList>
    </citation>
    <scope>NUCLEOTIDE SEQUENCE</scope>
</reference>
<dbReference type="AlphaFoldDB" id="A0A0E9WRJ1"/>
<protein>
    <submittedName>
        <fullName evidence="1">Uncharacterized protein</fullName>
    </submittedName>
</protein>
<dbReference type="EMBL" id="GBXM01015696">
    <property type="protein sequence ID" value="JAH92881.1"/>
    <property type="molecule type" value="Transcribed_RNA"/>
</dbReference>
<sequence length="68" mass="8219">MVIDMDKDGKKMSQKFGKWYSFHNTTNVIFNKLTIHQPFCLEQQQRKQWLVEVLFYSKDSQNTKCFPN</sequence>
<evidence type="ECO:0000313" key="1">
    <source>
        <dbReference type="EMBL" id="JAH92881.1"/>
    </source>
</evidence>
<organism evidence="1">
    <name type="scientific">Anguilla anguilla</name>
    <name type="common">European freshwater eel</name>
    <name type="synonym">Muraena anguilla</name>
    <dbReference type="NCBI Taxonomy" id="7936"/>
    <lineage>
        <taxon>Eukaryota</taxon>
        <taxon>Metazoa</taxon>
        <taxon>Chordata</taxon>
        <taxon>Craniata</taxon>
        <taxon>Vertebrata</taxon>
        <taxon>Euteleostomi</taxon>
        <taxon>Actinopterygii</taxon>
        <taxon>Neopterygii</taxon>
        <taxon>Teleostei</taxon>
        <taxon>Anguilliformes</taxon>
        <taxon>Anguillidae</taxon>
        <taxon>Anguilla</taxon>
    </lineage>
</organism>
<accession>A0A0E9WRJ1</accession>
<reference evidence="1" key="1">
    <citation type="submission" date="2014-11" db="EMBL/GenBank/DDBJ databases">
        <authorList>
            <person name="Amaro Gonzalez C."/>
        </authorList>
    </citation>
    <scope>NUCLEOTIDE SEQUENCE</scope>
</reference>
<proteinExistence type="predicted"/>